<dbReference type="SUPFAM" id="SSF50993">
    <property type="entry name" value="Peptidase/esterase 'gauge' domain"/>
    <property type="match status" value="1"/>
</dbReference>
<dbReference type="SUPFAM" id="SSF53474">
    <property type="entry name" value="alpha/beta-Hydrolases"/>
    <property type="match status" value="1"/>
</dbReference>
<evidence type="ECO:0000259" key="7">
    <source>
        <dbReference type="Pfam" id="PF02897"/>
    </source>
</evidence>
<evidence type="ECO:0000256" key="4">
    <source>
        <dbReference type="ARBA" id="ARBA00022825"/>
    </source>
</evidence>
<evidence type="ECO:0000256" key="3">
    <source>
        <dbReference type="ARBA" id="ARBA00022801"/>
    </source>
</evidence>
<evidence type="ECO:0000256" key="1">
    <source>
        <dbReference type="ARBA" id="ARBA00005228"/>
    </source>
</evidence>
<gene>
    <name evidence="8" type="ORF">CGZ92_08145</name>
</gene>
<feature type="domain" description="Peptidase S9 prolyl oligopeptidase catalytic" evidence="6">
    <location>
        <begin position="481"/>
        <end position="700"/>
    </location>
</feature>
<feature type="region of interest" description="Disordered" evidence="5">
    <location>
        <begin position="1"/>
        <end position="26"/>
    </location>
</feature>
<name>A0A255E7U8_9ACTN</name>
<dbReference type="Proteomes" id="UP000216533">
    <property type="component" value="Unassembled WGS sequence"/>
</dbReference>
<dbReference type="EMBL" id="NMVI01000016">
    <property type="protein sequence ID" value="OYN87657.1"/>
    <property type="molecule type" value="Genomic_DNA"/>
</dbReference>
<organism evidence="8 9">
    <name type="scientific">Parenemella sanctibonifatiensis</name>
    <dbReference type="NCBI Taxonomy" id="2016505"/>
    <lineage>
        <taxon>Bacteria</taxon>
        <taxon>Bacillati</taxon>
        <taxon>Actinomycetota</taxon>
        <taxon>Actinomycetes</taxon>
        <taxon>Propionibacteriales</taxon>
        <taxon>Propionibacteriaceae</taxon>
        <taxon>Parenemella</taxon>
    </lineage>
</organism>
<dbReference type="AlphaFoldDB" id="A0A255E7U8"/>
<dbReference type="PANTHER" id="PTHR11757">
    <property type="entry name" value="PROTEASE FAMILY S9A OLIGOPEPTIDASE"/>
    <property type="match status" value="1"/>
</dbReference>
<keyword evidence="3 8" id="KW-0378">Hydrolase</keyword>
<dbReference type="RefSeq" id="WP_094450875.1">
    <property type="nucleotide sequence ID" value="NZ_NMVI01000016.1"/>
</dbReference>
<dbReference type="PRINTS" id="PR00862">
    <property type="entry name" value="PROLIGOPTASE"/>
</dbReference>
<keyword evidence="2" id="KW-0645">Protease</keyword>
<comment type="caution">
    <text evidence="8">The sequence shown here is derived from an EMBL/GenBank/DDBJ whole genome shotgun (WGS) entry which is preliminary data.</text>
</comment>
<dbReference type="Pfam" id="PF00326">
    <property type="entry name" value="Peptidase_S9"/>
    <property type="match status" value="1"/>
</dbReference>
<dbReference type="GO" id="GO:0006508">
    <property type="term" value="P:proteolysis"/>
    <property type="evidence" value="ECO:0007669"/>
    <property type="project" value="UniProtKB-KW"/>
</dbReference>
<evidence type="ECO:0000259" key="6">
    <source>
        <dbReference type="Pfam" id="PF00326"/>
    </source>
</evidence>
<sequence>MPQPVQPPRPERRETTRSHHGDAVVDPYEWLRDKDNPVVIAHLEAENAYADAVTAHLEPVREAIFTEIKQHTQETDLSVPVKDGDYWYLTRTAEGQQYPTMSRLPVTDPDQLPQLVPGELLPGEQVILDCPALAEGQAFFSLGGIATSVDHSRLAYALDVAGDERFDVVVTDPATGETVDDVVTNVGYGLAFSQDASVVFYTRVDDAWRHNEIWRHTIGHPADTDTLVLREDDERFSLGFQTSRDGRWLTVMSGSTTTAQWWVLDLATPQAEPVMVAERRDGLEYRLEVAGDELLVVHNLRHEGFELARAPWGTSTPEQWQTLLAPEVGERFDTVDHFDSALALTLRSGGLAGVRIIPAGEEGWRTDATWDIGADGELNTIELDENRESAATRIRYELTSLVVPPTVCEVDLATGESTVLRQTPVPGYDPGHYVERRLWATAEDGTQIPISLVARADLTPDGRNPGFLYGYGAYEVSVDPDFSASRLSLLDRGVVYAIAHVRGGGELGRAWYEGGKLDRKKNSFSDFVACANALVETGWVAADRLAAEGRSAGGLLMGAITNLAPERFRVVLAGVPFVDALTTILDPSLPLTVGEWEEWGDPLHDAEVYAYMKSYSPYENIAATHYPAIMATTSLNDTRVEFVEPTKWVARLRDTVTSDQTERPIIYRCEMVAGHGGRSGRYDRWRQRADELAFVLDQIGATELRADVASAVGER</sequence>
<keyword evidence="4" id="KW-0720">Serine protease</keyword>
<dbReference type="Pfam" id="PF02897">
    <property type="entry name" value="Peptidase_S9_N"/>
    <property type="match status" value="1"/>
</dbReference>
<dbReference type="InterPro" id="IPR023302">
    <property type="entry name" value="Pept_S9A_N"/>
</dbReference>
<evidence type="ECO:0000313" key="9">
    <source>
        <dbReference type="Proteomes" id="UP000216533"/>
    </source>
</evidence>
<feature type="compositionally biased region" description="Basic and acidic residues" evidence="5">
    <location>
        <begin position="9"/>
        <end position="26"/>
    </location>
</feature>
<dbReference type="Gene3D" id="2.130.10.120">
    <property type="entry name" value="Prolyl oligopeptidase, N-terminal domain"/>
    <property type="match status" value="1"/>
</dbReference>
<reference evidence="8 9" key="1">
    <citation type="submission" date="2017-07" db="EMBL/GenBank/DDBJ databases">
        <title>Draft whole genome sequences of clinical Proprionibacteriaceae strains.</title>
        <authorList>
            <person name="Bernier A.-M."/>
            <person name="Bernard K."/>
            <person name="Domingo M.-C."/>
        </authorList>
    </citation>
    <scope>NUCLEOTIDE SEQUENCE [LARGE SCALE GENOMIC DNA]</scope>
    <source>
        <strain evidence="8 9">NML 160184</strain>
    </source>
</reference>
<dbReference type="InterPro" id="IPR051543">
    <property type="entry name" value="Serine_Peptidase_S9A"/>
</dbReference>
<dbReference type="InterPro" id="IPR029058">
    <property type="entry name" value="AB_hydrolase_fold"/>
</dbReference>
<proteinExistence type="inferred from homology"/>
<dbReference type="PANTHER" id="PTHR11757:SF19">
    <property type="entry name" value="PROLYL ENDOPEPTIDASE-LIKE"/>
    <property type="match status" value="1"/>
</dbReference>
<evidence type="ECO:0000313" key="8">
    <source>
        <dbReference type="EMBL" id="OYN87657.1"/>
    </source>
</evidence>
<evidence type="ECO:0000256" key="5">
    <source>
        <dbReference type="SAM" id="MobiDB-lite"/>
    </source>
</evidence>
<dbReference type="EC" id="3.4.21.83" evidence="8"/>
<evidence type="ECO:0000256" key="2">
    <source>
        <dbReference type="ARBA" id="ARBA00022670"/>
    </source>
</evidence>
<dbReference type="InterPro" id="IPR001375">
    <property type="entry name" value="Peptidase_S9_cat"/>
</dbReference>
<dbReference type="InterPro" id="IPR002470">
    <property type="entry name" value="Peptidase_S9A"/>
</dbReference>
<protein>
    <submittedName>
        <fullName evidence="8">Oligopeptidase B</fullName>
        <ecNumber evidence="8">3.4.21.83</ecNumber>
    </submittedName>
</protein>
<accession>A0A255E7U8</accession>
<feature type="domain" description="Peptidase S9A N-terminal" evidence="7">
    <location>
        <begin position="7"/>
        <end position="422"/>
    </location>
</feature>
<dbReference type="Gene3D" id="3.40.50.1820">
    <property type="entry name" value="alpha/beta hydrolase"/>
    <property type="match status" value="1"/>
</dbReference>
<comment type="similarity">
    <text evidence="1">Belongs to the peptidase S9A family.</text>
</comment>
<dbReference type="GO" id="GO:0004252">
    <property type="term" value="F:serine-type endopeptidase activity"/>
    <property type="evidence" value="ECO:0007669"/>
    <property type="project" value="UniProtKB-EC"/>
</dbReference>